<reference evidence="1 2" key="1">
    <citation type="submission" date="2019-03" db="EMBL/GenBank/DDBJ databases">
        <title>Paraburkholderia sp. 4M-K11, isolated from subtropical forest soil.</title>
        <authorList>
            <person name="Gao Z.-H."/>
            <person name="Qiu L.-H."/>
        </authorList>
    </citation>
    <scope>NUCLEOTIDE SEQUENCE [LARGE SCALE GENOMIC DNA]</scope>
    <source>
        <strain evidence="1 2">4M-K11</strain>
    </source>
</reference>
<dbReference type="AlphaFoldDB" id="A0A4R5MA58"/>
<proteinExistence type="predicted"/>
<gene>
    <name evidence="1" type="ORF">EYW47_14800</name>
</gene>
<protein>
    <submittedName>
        <fullName evidence="1">Uncharacterized protein</fullName>
    </submittedName>
</protein>
<evidence type="ECO:0000313" key="1">
    <source>
        <dbReference type="EMBL" id="TDG23200.1"/>
    </source>
</evidence>
<accession>A0A4R5MA58</accession>
<sequence length="100" mass="11897">MASAHHNQIDALSGYTVYLYSGLEGQKMEPLWEYRWEFVEDGHWGGRKETLHHMTDEEATVWWAYGRKGTRRLDETKRDRNTFEVDWSLTNGYNPYRGLP</sequence>
<dbReference type="RefSeq" id="WP_133195570.1">
    <property type="nucleotide sequence ID" value="NZ_JBHUCW010000009.1"/>
</dbReference>
<keyword evidence="2" id="KW-1185">Reference proteome</keyword>
<organism evidence="1 2">
    <name type="scientific">Paraburkholderia silviterrae</name>
    <dbReference type="NCBI Taxonomy" id="2528715"/>
    <lineage>
        <taxon>Bacteria</taxon>
        <taxon>Pseudomonadati</taxon>
        <taxon>Pseudomonadota</taxon>
        <taxon>Betaproteobacteria</taxon>
        <taxon>Burkholderiales</taxon>
        <taxon>Burkholderiaceae</taxon>
        <taxon>Paraburkholderia</taxon>
    </lineage>
</organism>
<comment type="caution">
    <text evidence="1">The sequence shown here is derived from an EMBL/GenBank/DDBJ whole genome shotgun (WGS) entry which is preliminary data.</text>
</comment>
<name>A0A4R5MA58_9BURK</name>
<evidence type="ECO:0000313" key="2">
    <source>
        <dbReference type="Proteomes" id="UP000295722"/>
    </source>
</evidence>
<dbReference type="EMBL" id="SMRP01000006">
    <property type="protein sequence ID" value="TDG23200.1"/>
    <property type="molecule type" value="Genomic_DNA"/>
</dbReference>
<dbReference type="OrthoDB" id="9111256at2"/>
<dbReference type="Proteomes" id="UP000295722">
    <property type="component" value="Unassembled WGS sequence"/>
</dbReference>